<gene>
    <name evidence="3" type="ORF">A6X21_02465</name>
</gene>
<keyword evidence="2" id="KW-1133">Transmembrane helix</keyword>
<evidence type="ECO:0000313" key="3">
    <source>
        <dbReference type="EMBL" id="ODA36010.1"/>
    </source>
</evidence>
<feature type="compositionally biased region" description="Polar residues" evidence="1">
    <location>
        <begin position="132"/>
        <end position="142"/>
    </location>
</feature>
<comment type="caution">
    <text evidence="3">The sequence shown here is derived from an EMBL/GenBank/DDBJ whole genome shotgun (WGS) entry which is preliminary data.</text>
</comment>
<sequence>MKPIQRDSSAARGAVSLLAVTFVIICGLVACSTIVLTSSDQVLIPLGICLFVFSLIGWMCYRFVVATDRPVSERMLSSLWIHRSQKAKVTYELKKMHRITPESTGPRQPPTAEALREAKETFARWVPASHGRNASQETSPGPQQLPKRRKYGHD</sequence>
<keyword evidence="2" id="KW-0812">Transmembrane</keyword>
<feature type="transmembrane region" description="Helical" evidence="2">
    <location>
        <begin position="42"/>
        <end position="65"/>
    </location>
</feature>
<evidence type="ECO:0000256" key="2">
    <source>
        <dbReference type="SAM" id="Phobius"/>
    </source>
</evidence>
<name>A0A1C3ERZ8_9PLAN</name>
<protein>
    <submittedName>
        <fullName evidence="3">Uncharacterized protein</fullName>
    </submittedName>
</protein>
<feature type="region of interest" description="Disordered" evidence="1">
    <location>
        <begin position="126"/>
        <end position="154"/>
    </location>
</feature>
<proteinExistence type="predicted"/>
<keyword evidence="4" id="KW-1185">Reference proteome</keyword>
<organism evidence="3 4">
    <name type="scientific">Planctopirus hydrillae</name>
    <dbReference type="NCBI Taxonomy" id="1841610"/>
    <lineage>
        <taxon>Bacteria</taxon>
        <taxon>Pseudomonadati</taxon>
        <taxon>Planctomycetota</taxon>
        <taxon>Planctomycetia</taxon>
        <taxon>Planctomycetales</taxon>
        <taxon>Planctomycetaceae</taxon>
        <taxon>Planctopirus</taxon>
    </lineage>
</organism>
<feature type="transmembrane region" description="Helical" evidence="2">
    <location>
        <begin position="12"/>
        <end position="36"/>
    </location>
</feature>
<dbReference type="Proteomes" id="UP000094828">
    <property type="component" value="Unassembled WGS sequence"/>
</dbReference>
<dbReference type="RefSeq" id="WP_068845824.1">
    <property type="nucleotide sequence ID" value="NZ_LYDR01000030.1"/>
</dbReference>
<evidence type="ECO:0000256" key="1">
    <source>
        <dbReference type="SAM" id="MobiDB-lite"/>
    </source>
</evidence>
<reference evidence="3 4" key="1">
    <citation type="submission" date="2016-05" db="EMBL/GenBank/DDBJ databases">
        <title>Genomic and physiological characterization of Planctopirus sp. isolated from fresh water lake.</title>
        <authorList>
            <person name="Subhash Y."/>
            <person name="Ramana C."/>
        </authorList>
    </citation>
    <scope>NUCLEOTIDE SEQUENCE [LARGE SCALE GENOMIC DNA]</scope>
    <source>
        <strain evidence="3 4">JC280</strain>
    </source>
</reference>
<dbReference type="EMBL" id="LYDR01000030">
    <property type="protein sequence ID" value="ODA36010.1"/>
    <property type="molecule type" value="Genomic_DNA"/>
</dbReference>
<accession>A0A1C3ERZ8</accession>
<dbReference type="STRING" id="1841610.A6X21_02465"/>
<evidence type="ECO:0000313" key="4">
    <source>
        <dbReference type="Proteomes" id="UP000094828"/>
    </source>
</evidence>
<dbReference type="PROSITE" id="PS51257">
    <property type="entry name" value="PROKAR_LIPOPROTEIN"/>
    <property type="match status" value="1"/>
</dbReference>
<dbReference type="AlphaFoldDB" id="A0A1C3ERZ8"/>
<keyword evidence="2" id="KW-0472">Membrane</keyword>
<dbReference type="OrthoDB" id="213567at2"/>